<accession>A0ABN0JLL4</accession>
<reference evidence="2 3" key="2">
    <citation type="journal article" date="2016" name="Int. J. Syst. Evol. Microbiol.">
        <title>Taxonomy of haemolytic and/or proteolytic strains of the genus Acinetobacter with the proposal of Acinetobacter courvalinii sp. nov. (genomic species 14 sensu Bouvet &amp; Jeanjean), Acinetobacter dispersus sp. nov. (genomic species 17), Acinetobacter modestus sp. nov., Acinetobacter proteolyticus sp. nov. and Acinetobacter vivianii sp. nov.</title>
        <authorList>
            <person name="Nemec A."/>
            <person name="Radolfova-Krizova L."/>
            <person name="Maixnerova M."/>
            <person name="Vrestiakova E."/>
            <person name="Jezek P."/>
            <person name="Sedo O."/>
        </authorList>
    </citation>
    <scope>NUCLEOTIDE SEQUENCE [LARGE SCALE GENOMIC DNA]</scope>
    <source>
        <strain evidence="2 3">NIPH 236</strain>
    </source>
</reference>
<feature type="transmembrane region" description="Helical" evidence="1">
    <location>
        <begin position="6"/>
        <end position="23"/>
    </location>
</feature>
<dbReference type="EMBL" id="APOJ01000029">
    <property type="protein sequence ID" value="ENU26115.1"/>
    <property type="molecule type" value="Genomic_DNA"/>
</dbReference>
<gene>
    <name evidence="2" type="ORF">F992_02988</name>
</gene>
<protein>
    <submittedName>
        <fullName evidence="2">Uncharacterized protein</fullName>
    </submittedName>
</protein>
<keyword evidence="1" id="KW-0812">Transmembrane</keyword>
<evidence type="ECO:0000313" key="3">
    <source>
        <dbReference type="Proteomes" id="UP000013190"/>
    </source>
</evidence>
<sequence length="77" mass="8776">MIFYTLLSAIASIYLCFLILNSIKKNTEKQNQEPRVVREWILDDPDGELYVAFITLDKKVWSTSGRYAHSSGSTSTT</sequence>
<keyword evidence="1" id="KW-1133">Transmembrane helix</keyword>
<evidence type="ECO:0000313" key="2">
    <source>
        <dbReference type="EMBL" id="ENU26115.1"/>
    </source>
</evidence>
<proteinExistence type="predicted"/>
<dbReference type="Proteomes" id="UP000013190">
    <property type="component" value="Unassembled WGS sequence"/>
</dbReference>
<comment type="caution">
    <text evidence="2">The sequence shown here is derived from an EMBL/GenBank/DDBJ whole genome shotgun (WGS) entry which is preliminary data.</text>
</comment>
<keyword evidence="3" id="KW-1185">Reference proteome</keyword>
<evidence type="ECO:0000256" key="1">
    <source>
        <dbReference type="SAM" id="Phobius"/>
    </source>
</evidence>
<name>A0ABN0JLL4_9GAMM</name>
<keyword evidence="1" id="KW-0472">Membrane</keyword>
<organism evidence="2 3">
    <name type="scientific">Acinetobacter modestus</name>
    <dbReference type="NCBI Taxonomy" id="1776740"/>
    <lineage>
        <taxon>Bacteria</taxon>
        <taxon>Pseudomonadati</taxon>
        <taxon>Pseudomonadota</taxon>
        <taxon>Gammaproteobacteria</taxon>
        <taxon>Moraxellales</taxon>
        <taxon>Moraxellaceae</taxon>
        <taxon>Acinetobacter</taxon>
    </lineage>
</organism>
<reference evidence="3" key="1">
    <citation type="submission" date="2013-02" db="EMBL/GenBank/DDBJ databases">
        <title>The Genome Sequence of Acinetobacter sp. NIPH 236.</title>
        <authorList>
            <consortium name="The Broad Institute Genome Sequencing Platform"/>
            <consortium name="The Broad Institute Genome Sequencing Center for Infectious Disease"/>
            <person name="Cerqueira G."/>
            <person name="Feldgarden M."/>
            <person name="Courvalin P."/>
            <person name="Perichon B."/>
            <person name="Grillot-Courvalin C."/>
            <person name="Clermont D."/>
            <person name="Rocha E."/>
            <person name="Yoon E.-J."/>
            <person name="Nemec A."/>
            <person name="Walker B."/>
            <person name="Young S.K."/>
            <person name="Zeng Q."/>
            <person name="Gargeya S."/>
            <person name="Fitzgerald M."/>
            <person name="Haas B."/>
            <person name="Abouelleil A."/>
            <person name="Alvarado L."/>
            <person name="Arachchi H.M."/>
            <person name="Berlin A.M."/>
            <person name="Chapman S.B."/>
            <person name="Dewar J."/>
            <person name="Goldberg J."/>
            <person name="Griggs A."/>
            <person name="Gujja S."/>
            <person name="Hansen M."/>
            <person name="Howarth C."/>
            <person name="Imamovic A."/>
            <person name="Larimer J."/>
            <person name="McCowan C."/>
            <person name="Murphy C."/>
            <person name="Neiman D."/>
            <person name="Pearson M."/>
            <person name="Priest M."/>
            <person name="Roberts A."/>
            <person name="Saif S."/>
            <person name="Shea T."/>
            <person name="Sisk P."/>
            <person name="Sykes S."/>
            <person name="Wortman J."/>
            <person name="Nusbaum C."/>
            <person name="Birren B."/>
        </authorList>
    </citation>
    <scope>NUCLEOTIDE SEQUENCE [LARGE SCALE GENOMIC DNA]</scope>
    <source>
        <strain evidence="3">NIPH 236</strain>
    </source>
</reference>